<proteinExistence type="predicted"/>
<reference evidence="1" key="1">
    <citation type="submission" date="2022-05" db="EMBL/GenBank/DDBJ databases">
        <title>Chromosome-level genome of Chaenocephalus aceratus.</title>
        <authorList>
            <person name="Park H."/>
        </authorList>
    </citation>
    <scope>NUCLEOTIDE SEQUENCE</scope>
    <source>
        <strain evidence="1">KU_202001</strain>
    </source>
</reference>
<organism evidence="1 2">
    <name type="scientific">Chaenocephalus aceratus</name>
    <name type="common">Blackfin icefish</name>
    <name type="synonym">Chaenichthys aceratus</name>
    <dbReference type="NCBI Taxonomy" id="36190"/>
    <lineage>
        <taxon>Eukaryota</taxon>
        <taxon>Metazoa</taxon>
        <taxon>Chordata</taxon>
        <taxon>Craniata</taxon>
        <taxon>Vertebrata</taxon>
        <taxon>Euteleostomi</taxon>
        <taxon>Actinopterygii</taxon>
        <taxon>Neopterygii</taxon>
        <taxon>Teleostei</taxon>
        <taxon>Neoteleostei</taxon>
        <taxon>Acanthomorphata</taxon>
        <taxon>Eupercaria</taxon>
        <taxon>Perciformes</taxon>
        <taxon>Notothenioidei</taxon>
        <taxon>Channichthyidae</taxon>
        <taxon>Chaenocephalus</taxon>
    </lineage>
</organism>
<gene>
    <name evidence="1" type="ORF">KUCAC02_018200</name>
</gene>
<name>A0ACB9W908_CHAAC</name>
<accession>A0ACB9W908</accession>
<evidence type="ECO:0000313" key="2">
    <source>
        <dbReference type="Proteomes" id="UP001057452"/>
    </source>
</evidence>
<dbReference type="EMBL" id="CM043801">
    <property type="protein sequence ID" value="KAI4809300.1"/>
    <property type="molecule type" value="Genomic_DNA"/>
</dbReference>
<comment type="caution">
    <text evidence="1">The sequence shown here is derived from an EMBL/GenBank/DDBJ whole genome shotgun (WGS) entry which is preliminary data.</text>
</comment>
<sequence>MEESYETFEEELGPSTADPPPQKPVRQIRRPGGHTHAHAHTHTISEQQNREPLKYDSWSEATVIMQPC</sequence>
<dbReference type="Proteomes" id="UP001057452">
    <property type="component" value="Chromosome 17"/>
</dbReference>
<keyword evidence="2" id="KW-1185">Reference proteome</keyword>
<evidence type="ECO:0000313" key="1">
    <source>
        <dbReference type="EMBL" id="KAI4809300.1"/>
    </source>
</evidence>
<protein>
    <submittedName>
        <fullName evidence="1">Uncharacterized protein</fullName>
    </submittedName>
</protein>